<dbReference type="Proteomes" id="UP000030693">
    <property type="component" value="Unassembled WGS sequence"/>
</dbReference>
<protein>
    <submittedName>
        <fullName evidence="2">Uncharacterized protein</fullName>
    </submittedName>
</protein>
<reference evidence="2" key="1">
    <citation type="submission" date="2013-04" db="EMBL/GenBank/DDBJ databases">
        <title>The Genome Sequence of Fonticula alba ATCC 38817.</title>
        <authorList>
            <consortium name="The Broad Institute Genomics Platform"/>
            <person name="Russ C."/>
            <person name="Cuomo C."/>
            <person name="Burger G."/>
            <person name="Gray M.W."/>
            <person name="Holland P.W.H."/>
            <person name="King N."/>
            <person name="Lang F.B.F."/>
            <person name="Roger A.J."/>
            <person name="Ruiz-Trillo I."/>
            <person name="Brown M."/>
            <person name="Walker B."/>
            <person name="Young S."/>
            <person name="Zeng Q."/>
            <person name="Gargeya S."/>
            <person name="Fitzgerald M."/>
            <person name="Haas B."/>
            <person name="Abouelleil A."/>
            <person name="Allen A.W."/>
            <person name="Alvarado L."/>
            <person name="Arachchi H.M."/>
            <person name="Berlin A.M."/>
            <person name="Chapman S.B."/>
            <person name="Gainer-Dewar J."/>
            <person name="Goldberg J."/>
            <person name="Griggs A."/>
            <person name="Gujja S."/>
            <person name="Hansen M."/>
            <person name="Howarth C."/>
            <person name="Imamovic A."/>
            <person name="Ireland A."/>
            <person name="Larimer J."/>
            <person name="McCowan C."/>
            <person name="Murphy C."/>
            <person name="Pearson M."/>
            <person name="Poon T.W."/>
            <person name="Priest M."/>
            <person name="Roberts A."/>
            <person name="Saif S."/>
            <person name="Shea T."/>
            <person name="Sisk P."/>
            <person name="Sykes S."/>
            <person name="Wortman J."/>
            <person name="Nusbaum C."/>
            <person name="Birren B."/>
        </authorList>
    </citation>
    <scope>NUCLEOTIDE SEQUENCE [LARGE SCALE GENOMIC DNA]</scope>
    <source>
        <strain evidence="2">ATCC 38817</strain>
    </source>
</reference>
<feature type="compositionally biased region" description="Low complexity" evidence="1">
    <location>
        <begin position="404"/>
        <end position="427"/>
    </location>
</feature>
<feature type="compositionally biased region" description="Low complexity" evidence="1">
    <location>
        <begin position="95"/>
        <end position="111"/>
    </location>
</feature>
<feature type="region of interest" description="Disordered" evidence="1">
    <location>
        <begin position="1"/>
        <end position="114"/>
    </location>
</feature>
<evidence type="ECO:0000256" key="1">
    <source>
        <dbReference type="SAM" id="MobiDB-lite"/>
    </source>
</evidence>
<dbReference type="AlphaFoldDB" id="A0A058Z756"/>
<organism evidence="2">
    <name type="scientific">Fonticula alba</name>
    <name type="common">Slime mold</name>
    <dbReference type="NCBI Taxonomy" id="691883"/>
    <lineage>
        <taxon>Eukaryota</taxon>
        <taxon>Rotosphaerida</taxon>
        <taxon>Fonticulaceae</taxon>
        <taxon>Fonticula</taxon>
    </lineage>
</organism>
<proteinExistence type="predicted"/>
<sequence>MSDSLLQSPGGRPGVSRFAAGAANLPPSAGLADGHFSPNPPSALLRQATDRAPRPAPGGSSFWRMAGASPGPGESILASPSLSSLQGAPPTPLVSAAATPSPGGSSPLRSGAGSGAAGRLFLPGSSLSLEDLAGRPAVSVHTQRAPQAPLHPYSLGLRAHRGPSAQGRGVVPAAIPPAGGHPFAQPIDAYHPPYLTGAMEPPFPMPSSGTGADEKKPSQTPGKRRTTPPHLGPEVPATPAPGVEASARKPPRGGSVPFSNFGMTPGPASKTFDSGRDVLATPRPRDAGPRAKPSGPGARLPLMNSFELTHSPSDDRSDIETPTLQARRRAYAATPLVDPPAQEDVPPPRCSLEDATPGTRLSLRAPPAVGHVPVLAFAASSSSATSAPGGSGFPSPGHSPPGPGHSSPGAGAPGSPAVGASPTAATGLTPSAGATGPGSSLLPGDASPPVSSPGSPSLPPVFSSTALSYNGRALPQYGSRQKRAPGVPLSVRVIPVESLLSKDLVASMAADLTPATAAPTATAPHTAGVVSLGSAIVAELRSLCSLSIFASRQDSGAAIEGQCPVRAPFSYIARLRRFLFGGAG</sequence>
<feature type="compositionally biased region" description="Low complexity" evidence="1">
    <location>
        <begin position="382"/>
        <end position="396"/>
    </location>
</feature>
<feature type="region of interest" description="Disordered" evidence="1">
    <location>
        <begin position="194"/>
        <end position="365"/>
    </location>
</feature>
<name>A0A058Z756_FONAL</name>
<dbReference type="EMBL" id="KB932205">
    <property type="protein sequence ID" value="KCV70119.1"/>
    <property type="molecule type" value="Genomic_DNA"/>
</dbReference>
<feature type="compositionally biased region" description="Low complexity" evidence="1">
    <location>
        <begin position="443"/>
        <end position="462"/>
    </location>
</feature>
<keyword evidence="3" id="KW-1185">Reference proteome</keyword>
<dbReference type="GeneID" id="20528305"/>
<evidence type="ECO:0000313" key="2">
    <source>
        <dbReference type="EMBL" id="KCV70119.1"/>
    </source>
</evidence>
<feature type="region of interest" description="Disordered" evidence="1">
    <location>
        <begin position="382"/>
        <end position="462"/>
    </location>
</feature>
<evidence type="ECO:0000313" key="3">
    <source>
        <dbReference type="Proteomes" id="UP000030693"/>
    </source>
</evidence>
<gene>
    <name evidence="2" type="ORF">H696_03580</name>
</gene>
<dbReference type="RefSeq" id="XP_009495725.1">
    <property type="nucleotide sequence ID" value="XM_009497450.1"/>
</dbReference>
<accession>A0A058Z756</accession>